<feature type="region of interest" description="Disordered" evidence="1">
    <location>
        <begin position="1"/>
        <end position="80"/>
    </location>
</feature>
<feature type="compositionally biased region" description="Basic and acidic residues" evidence="1">
    <location>
        <begin position="97"/>
        <end position="122"/>
    </location>
</feature>
<feature type="compositionally biased region" description="Polar residues" evidence="1">
    <location>
        <begin position="21"/>
        <end position="50"/>
    </location>
</feature>
<evidence type="ECO:0000256" key="1">
    <source>
        <dbReference type="SAM" id="MobiDB-lite"/>
    </source>
</evidence>
<feature type="region of interest" description="Disordered" evidence="1">
    <location>
        <begin position="93"/>
        <end position="122"/>
    </location>
</feature>
<dbReference type="Proteomes" id="UP000245119">
    <property type="component" value="Linkage Group LG5"/>
</dbReference>
<feature type="compositionally biased region" description="Basic and acidic residues" evidence="1">
    <location>
        <begin position="55"/>
        <end position="67"/>
    </location>
</feature>
<keyword evidence="4" id="KW-1185">Reference proteome</keyword>
<gene>
    <name evidence="3" type="ORF">C0Q70_10266</name>
</gene>
<dbReference type="InterPro" id="IPR040564">
    <property type="entry name" value="CxC3-like"/>
</dbReference>
<proteinExistence type="predicted"/>
<comment type="caution">
    <text evidence="3">The sequence shown here is derived from an EMBL/GenBank/DDBJ whole genome shotgun (WGS) entry which is preliminary data.</text>
</comment>
<reference evidence="3 4" key="1">
    <citation type="submission" date="2018-04" db="EMBL/GenBank/DDBJ databases">
        <title>The genome of golden apple snail Pomacea canaliculata provides insight into stress tolerance and invasive adaptation.</title>
        <authorList>
            <person name="Liu C."/>
            <person name="Liu B."/>
            <person name="Ren Y."/>
            <person name="Zhang Y."/>
            <person name="Wang H."/>
            <person name="Li S."/>
            <person name="Jiang F."/>
            <person name="Yin L."/>
            <person name="Zhang G."/>
            <person name="Qian W."/>
            <person name="Fan W."/>
        </authorList>
    </citation>
    <scope>NUCLEOTIDE SEQUENCE [LARGE SCALE GENOMIC DNA]</scope>
    <source>
        <strain evidence="3">SZHN2017</strain>
        <tissue evidence="3">Muscle</tissue>
    </source>
</reference>
<feature type="domain" description="CxC3 like cysteine cluster" evidence="2">
    <location>
        <begin position="331"/>
        <end position="429"/>
    </location>
</feature>
<sequence>MSKMPPPPRPPPRGAARNSHKQGQQPSPTFNNAAVSGNLQKPTSDTTLSSEMEEAQLRSEGHDHTEDSEGSSSPEEPETQLINIVYLLLQKGKKQKHDQEMTKAESGKTDEREQHKEEERKDYVIDPTVASPALSVANEVDKAKVDISVGAVNIEAGGDMEIANKAKEAEVKIEIDDVTMKLGDDVTVHTAGGGLRLDALGSTTVDVKAGAQTIKMEDKAKLTVHGMDVAGEVTSASIQKGAVDIQMGAEAEIVIKGPLPTDLHEVKDEEDDEDTLTIRAKDRQRLVLEAGEEGNDEEERTLGHEIITRGRQAYKVLHEERLIYWKGLSRCQNRQCESKRLRMELGNDITIIDTRGRHDLQACVCVCLACKKEMLPREETYLKQGLWPVERGRYLIDVELFRFYESLRDCCKELSPQTFVAALGHLSEKYGRTADFLKDNLQDEAAYQLMERFAQWGGNCLDAADFYGPNTSEIGGRHYPLQKKKRFCRLSPRPCRLLL</sequence>
<dbReference type="EMBL" id="PZQS01000005">
    <property type="protein sequence ID" value="PVD30990.1"/>
    <property type="molecule type" value="Genomic_DNA"/>
</dbReference>
<name>A0A2T7PC51_POMCA</name>
<evidence type="ECO:0000313" key="3">
    <source>
        <dbReference type="EMBL" id="PVD30990.1"/>
    </source>
</evidence>
<protein>
    <recommendedName>
        <fullName evidence="2">CxC3 like cysteine cluster domain-containing protein</fullName>
    </recommendedName>
</protein>
<evidence type="ECO:0000259" key="2">
    <source>
        <dbReference type="Pfam" id="PF18804"/>
    </source>
</evidence>
<dbReference type="AlphaFoldDB" id="A0A2T7PC51"/>
<organism evidence="3 4">
    <name type="scientific">Pomacea canaliculata</name>
    <name type="common">Golden apple snail</name>
    <dbReference type="NCBI Taxonomy" id="400727"/>
    <lineage>
        <taxon>Eukaryota</taxon>
        <taxon>Metazoa</taxon>
        <taxon>Spiralia</taxon>
        <taxon>Lophotrochozoa</taxon>
        <taxon>Mollusca</taxon>
        <taxon>Gastropoda</taxon>
        <taxon>Caenogastropoda</taxon>
        <taxon>Architaenioglossa</taxon>
        <taxon>Ampullarioidea</taxon>
        <taxon>Ampullariidae</taxon>
        <taxon>Pomacea</taxon>
    </lineage>
</organism>
<dbReference type="Pfam" id="PF18804">
    <property type="entry name" value="CxC3"/>
    <property type="match status" value="1"/>
</dbReference>
<feature type="compositionally biased region" description="Pro residues" evidence="1">
    <location>
        <begin position="1"/>
        <end position="13"/>
    </location>
</feature>
<accession>A0A2T7PC51</accession>
<evidence type="ECO:0000313" key="4">
    <source>
        <dbReference type="Proteomes" id="UP000245119"/>
    </source>
</evidence>